<evidence type="ECO:0000256" key="7">
    <source>
        <dbReference type="ARBA" id="ARBA00022723"/>
    </source>
</evidence>
<evidence type="ECO:0000313" key="12">
    <source>
        <dbReference type="Proteomes" id="UP000824115"/>
    </source>
</evidence>
<dbReference type="GO" id="GO:0046872">
    <property type="term" value="F:metal ion binding"/>
    <property type="evidence" value="ECO:0007669"/>
    <property type="project" value="UniProtKB-KW"/>
</dbReference>
<evidence type="ECO:0000256" key="2">
    <source>
        <dbReference type="ARBA" id="ARBA00005065"/>
    </source>
</evidence>
<dbReference type="PANTHER" id="PTHR30573:SF0">
    <property type="entry name" value="QUINOLINATE SYNTHASE, CHLOROPLASTIC"/>
    <property type="match status" value="1"/>
</dbReference>
<keyword evidence="4" id="KW-0004">4Fe-4S</keyword>
<comment type="pathway">
    <text evidence="2">Cofactor biosynthesis; NAD(+) biosynthesis; quinolinate from iminoaspartate: step 1/1.</text>
</comment>
<dbReference type="SUPFAM" id="SSF142754">
    <property type="entry name" value="NadA-like"/>
    <property type="match status" value="1"/>
</dbReference>
<evidence type="ECO:0000256" key="4">
    <source>
        <dbReference type="ARBA" id="ARBA00022485"/>
    </source>
</evidence>
<reference evidence="11" key="1">
    <citation type="journal article" date="2021" name="PeerJ">
        <title>Extensive microbial diversity within the chicken gut microbiome revealed by metagenomics and culture.</title>
        <authorList>
            <person name="Gilroy R."/>
            <person name="Ravi A."/>
            <person name="Getino M."/>
            <person name="Pursley I."/>
            <person name="Horton D.L."/>
            <person name="Alikhan N.F."/>
            <person name="Baker D."/>
            <person name="Gharbi K."/>
            <person name="Hall N."/>
            <person name="Watson M."/>
            <person name="Adriaenssens E.M."/>
            <person name="Foster-Nyarko E."/>
            <person name="Jarju S."/>
            <person name="Secka A."/>
            <person name="Antonio M."/>
            <person name="Oren A."/>
            <person name="Chaudhuri R.R."/>
            <person name="La Ragione R."/>
            <person name="Hildebrand F."/>
            <person name="Pallen M.J."/>
        </authorList>
    </citation>
    <scope>NUCLEOTIDE SEQUENCE</scope>
    <source>
        <strain evidence="11">Gambia16-554</strain>
    </source>
</reference>
<feature type="non-terminal residue" evidence="11">
    <location>
        <position position="1"/>
    </location>
</feature>
<comment type="caution">
    <text evidence="11">The sequence shown here is derived from an EMBL/GenBank/DDBJ whole genome shotgun (WGS) entry which is preliminary data.</text>
</comment>
<protein>
    <recommendedName>
        <fullName evidence="3 10">Quinolinate synthase</fullName>
        <ecNumber evidence="3 10">2.5.1.72</ecNumber>
    </recommendedName>
</protein>
<dbReference type="NCBIfam" id="TIGR00550">
    <property type="entry name" value="nadA"/>
    <property type="match status" value="1"/>
</dbReference>
<name>A0A9D2KB30_9BACT</name>
<dbReference type="EMBL" id="DXAW01000094">
    <property type="protein sequence ID" value="HIZ85897.1"/>
    <property type="molecule type" value="Genomic_DNA"/>
</dbReference>
<comment type="cofactor">
    <cofactor evidence="1">
        <name>[4Fe-4S] cluster</name>
        <dbReference type="ChEBI" id="CHEBI:49883"/>
    </cofactor>
</comment>
<evidence type="ECO:0000313" key="11">
    <source>
        <dbReference type="EMBL" id="HIZ85897.1"/>
    </source>
</evidence>
<evidence type="ECO:0000256" key="8">
    <source>
        <dbReference type="ARBA" id="ARBA00023004"/>
    </source>
</evidence>
<sequence length="279" mass="30476">ADFVGDSLELSRKAAASDADMIVFCGVRFMAETAAVLAPGKKVLLPVPDAGCSLADSISGKDLETWRKRHNNGVVISYVNTTADTKAQTDMCCTSANAVDVARKVCAANPERPVLFAPDRNLGGYINSKAGLKMELWKGCCHVHESITSKIIEDTLKRYPEADILIHPEAACSSDPKITGNPRCFFYSTSGIIRHVKESDKKQFVIATELGVMHRLSQEAPDKELIPLSEDLICGDMKKVTLLSLFETLLHQNHSKEVTVSDDIAGKAEVPVRKMLEMQ</sequence>
<evidence type="ECO:0000256" key="10">
    <source>
        <dbReference type="NCBIfam" id="TIGR00550"/>
    </source>
</evidence>
<accession>A0A9D2KB30</accession>
<keyword evidence="9" id="KW-0411">Iron-sulfur</keyword>
<dbReference type="EC" id="2.5.1.72" evidence="3 10"/>
<dbReference type="Gene3D" id="3.40.50.10800">
    <property type="entry name" value="NadA-like"/>
    <property type="match status" value="3"/>
</dbReference>
<evidence type="ECO:0000256" key="3">
    <source>
        <dbReference type="ARBA" id="ARBA00012669"/>
    </source>
</evidence>
<dbReference type="Proteomes" id="UP000824115">
    <property type="component" value="Unassembled WGS sequence"/>
</dbReference>
<dbReference type="InterPro" id="IPR003473">
    <property type="entry name" value="NadA"/>
</dbReference>
<keyword evidence="5" id="KW-0662">Pyridine nucleotide biosynthesis</keyword>
<evidence type="ECO:0000256" key="6">
    <source>
        <dbReference type="ARBA" id="ARBA00022679"/>
    </source>
</evidence>
<dbReference type="AlphaFoldDB" id="A0A9D2KB30"/>
<organism evidence="11 12">
    <name type="scientific">Candidatus Coprenecus stercoravium</name>
    <dbReference type="NCBI Taxonomy" id="2840735"/>
    <lineage>
        <taxon>Bacteria</taxon>
        <taxon>Pseudomonadati</taxon>
        <taxon>Bacteroidota</taxon>
        <taxon>Bacteroidia</taxon>
        <taxon>Bacteroidales</taxon>
        <taxon>Rikenellaceae</taxon>
        <taxon>Rikenellaceae incertae sedis</taxon>
        <taxon>Candidatus Coprenecus</taxon>
    </lineage>
</organism>
<evidence type="ECO:0000256" key="5">
    <source>
        <dbReference type="ARBA" id="ARBA00022642"/>
    </source>
</evidence>
<evidence type="ECO:0000256" key="9">
    <source>
        <dbReference type="ARBA" id="ARBA00023014"/>
    </source>
</evidence>
<keyword evidence="8" id="KW-0408">Iron</keyword>
<dbReference type="GO" id="GO:0051539">
    <property type="term" value="F:4 iron, 4 sulfur cluster binding"/>
    <property type="evidence" value="ECO:0007669"/>
    <property type="project" value="UniProtKB-KW"/>
</dbReference>
<dbReference type="GO" id="GO:0034628">
    <property type="term" value="P:'de novo' NAD+ biosynthetic process from L-aspartate"/>
    <property type="evidence" value="ECO:0007669"/>
    <property type="project" value="TreeGrafter"/>
</dbReference>
<gene>
    <name evidence="11" type="primary">nadA</name>
    <name evidence="11" type="ORF">IAC04_05355</name>
</gene>
<dbReference type="PANTHER" id="PTHR30573">
    <property type="entry name" value="QUINOLINATE SYNTHETASE A"/>
    <property type="match status" value="1"/>
</dbReference>
<dbReference type="GO" id="GO:0008987">
    <property type="term" value="F:quinolinate synthetase A activity"/>
    <property type="evidence" value="ECO:0007669"/>
    <property type="project" value="UniProtKB-UniRule"/>
</dbReference>
<keyword evidence="7" id="KW-0479">Metal-binding</keyword>
<evidence type="ECO:0000256" key="1">
    <source>
        <dbReference type="ARBA" id="ARBA00001966"/>
    </source>
</evidence>
<proteinExistence type="predicted"/>
<dbReference type="Pfam" id="PF02445">
    <property type="entry name" value="NadA"/>
    <property type="match status" value="1"/>
</dbReference>
<keyword evidence="6 11" id="KW-0808">Transferase</keyword>
<dbReference type="NCBIfam" id="NF006878">
    <property type="entry name" value="PRK09375.1-2"/>
    <property type="match status" value="1"/>
</dbReference>
<dbReference type="InterPro" id="IPR036094">
    <property type="entry name" value="NadA_sf"/>
</dbReference>
<reference evidence="11" key="2">
    <citation type="submission" date="2021-04" db="EMBL/GenBank/DDBJ databases">
        <authorList>
            <person name="Gilroy R."/>
        </authorList>
    </citation>
    <scope>NUCLEOTIDE SEQUENCE</scope>
    <source>
        <strain evidence="11">Gambia16-554</strain>
    </source>
</reference>